<gene>
    <name evidence="1" type="ORF">METZ01_LOCUS418500</name>
</gene>
<sequence length="241" mass="26967">MGSHLYNSRLGKVAWFVRRFGAAELFLKPLRCAFAPLIIRCLVKAEFEFEDKSLPLLYHRYNMTWANERAVEVPIAAEFLRRFAGKRVLEVGNVTPYYLDTSHTVLDKYERGLSIINEDIADYSPTERFDLILSVSTFEHIGHDDEASGDSGEKIVQAIGTCRELLASDGQLVLTLPLGYNPALDRMIADGQLGSDRAIFLKRTGRLAWQTVDAEAALACEYGRPFPYANAVMIAQFGGLP</sequence>
<protein>
    <recommendedName>
        <fullName evidence="2">Methyltransferase type 11 domain-containing protein</fullName>
    </recommendedName>
</protein>
<organism evidence="1">
    <name type="scientific">marine metagenome</name>
    <dbReference type="NCBI Taxonomy" id="408172"/>
    <lineage>
        <taxon>unclassified sequences</taxon>
        <taxon>metagenomes</taxon>
        <taxon>ecological metagenomes</taxon>
    </lineage>
</organism>
<feature type="non-terminal residue" evidence="1">
    <location>
        <position position="241"/>
    </location>
</feature>
<evidence type="ECO:0008006" key="2">
    <source>
        <dbReference type="Google" id="ProtNLM"/>
    </source>
</evidence>
<dbReference type="SUPFAM" id="SSF53335">
    <property type="entry name" value="S-adenosyl-L-methionine-dependent methyltransferases"/>
    <property type="match status" value="1"/>
</dbReference>
<evidence type="ECO:0000313" key="1">
    <source>
        <dbReference type="EMBL" id="SVD65646.1"/>
    </source>
</evidence>
<name>A0A382X367_9ZZZZ</name>
<accession>A0A382X367</accession>
<dbReference type="AlphaFoldDB" id="A0A382X367"/>
<proteinExistence type="predicted"/>
<dbReference type="EMBL" id="UINC01164675">
    <property type="protein sequence ID" value="SVD65646.1"/>
    <property type="molecule type" value="Genomic_DNA"/>
</dbReference>
<reference evidence="1" key="1">
    <citation type="submission" date="2018-05" db="EMBL/GenBank/DDBJ databases">
        <authorList>
            <person name="Lanie J.A."/>
            <person name="Ng W.-L."/>
            <person name="Kazmierczak K.M."/>
            <person name="Andrzejewski T.M."/>
            <person name="Davidsen T.M."/>
            <person name="Wayne K.J."/>
            <person name="Tettelin H."/>
            <person name="Glass J.I."/>
            <person name="Rusch D."/>
            <person name="Podicherti R."/>
            <person name="Tsui H.-C.T."/>
            <person name="Winkler M.E."/>
        </authorList>
    </citation>
    <scope>NUCLEOTIDE SEQUENCE</scope>
</reference>
<dbReference type="Gene3D" id="3.40.50.150">
    <property type="entry name" value="Vaccinia Virus protein VP39"/>
    <property type="match status" value="1"/>
</dbReference>
<dbReference type="InterPro" id="IPR029063">
    <property type="entry name" value="SAM-dependent_MTases_sf"/>
</dbReference>